<keyword evidence="3" id="KW-1185">Reference proteome</keyword>
<keyword evidence="1" id="KW-0175">Coiled coil</keyword>
<organism evidence="2 3">
    <name type="scientific">Ignicoccus hospitalis (strain KIN4/I / DSM 18386 / JCM 14125)</name>
    <dbReference type="NCBI Taxonomy" id="453591"/>
    <lineage>
        <taxon>Archaea</taxon>
        <taxon>Thermoproteota</taxon>
        <taxon>Thermoprotei</taxon>
        <taxon>Desulfurococcales</taxon>
        <taxon>Desulfurococcaceae</taxon>
        <taxon>Ignicoccus</taxon>
    </lineage>
</organism>
<name>A8A8L3_IGNH4</name>
<feature type="coiled-coil region" evidence="1">
    <location>
        <begin position="1056"/>
        <end position="1083"/>
    </location>
</feature>
<sequence>MDCGPLPKRAPSITGKDVSNLLKELWEAGVKIREEVENVVRSFLNMVANAEETVSMFVIGEWGEGKTSVFDGYMKALKPPNVVLMETSVKRVVSSIRNMKHQPGQSSAATFLAALLHSLAMEYMEKGEKLIEPYEGGPVHEYAKKALDELASKFPGKKFVVFIDEFEEIVSPSNKDVVKEIINGLIELINGQFGYMQEKYPGILHLVIAMTPYAYHKALSLADIDESLKGRAERRLHFKLELRSLTRSEAYKLVGSLFKYSYGEEFSPVPPQFVNTIYTASQGNPGALTSLTNFVMSSLVKDGCTVPSKNPEELVSILSGATVFTYVGSSKALDKLYYEKALLPLTYGEEDKRKVLAALAAYYYPLSERELDELSGVKGAKEALEVLDQRASLSSEPLVSTVWRTSDYQKAFNVFRTTLKSLIPDIDDDTLKMLVEELTYPKGLWSEEYYLVLPGEGEESVLEDVLSKEKAVVDARKLVNFLKRKMEEEGVTFEKAYMLSRKHALNLYPPPAVAAASFIKDPQLRAKAWKEALNALIKGDINLDKVFAEVIINSFKGTIVGRLVNVALGDVQLRIYPKVILSLDSKALEEVAKEAKRDGAHLMIILTKPELYETIKDKASLLPVDAVVLEAREAKLVQMAVYELYARKPERRAFVDAEKAALTLKQIGDEIGVPKAIEKWIDKARQEGVIVEDFKRPSGASEEAISDAYAFYLAYPKDVLTTEDVFEHVIKTVRRFIIYGRGSRRKAPFSSGLDIENVRGLKRFEEDLVSAGLLERLEDNKLRITISKVEERLLKLLKEKGGKAAWRELEKEFIVVSHNKRILSDFYLKILERRGLVRVDRRGNDPYFVSLVNTKSLVEELENWLEKINEIWSSNGEAWKSYAHIVVSKKKEDNVIVLDEIKDYVTKGVVSLRSEASKATVARRAAFLISLSRYLVETLYPVTHKAWTEANDLMDSTSSSVTSTISKIRSVLSKASGEVGVPVLDAEEMKESVMIKKMLRKMDELADKYFTREELEKLVAEMRKEGVLPDKFYFERFYDPREWKKASYFNVKYYILERHAEEIKNELEKINILIKEIDNMISRMVEGRRRVEEKLKELSLKSYNSELASKAYEVLLRQVMMPKEVLPDDLTVDSLEELRSTLDRALSSVSMTDQKILSVIVKLGEVAREEEELEKELRRLKSWCSFASKFYSGTPYWDDFEGLCERLNSLRLAYESASKEVREPASVSELSAVLEGIKEELRKLKREAEGLLREMKEVHERAMKELERNLSELKRISRVAIKLGLNIEDINKALSSVELKMKSVKPPGVVENVTYQTLYDALEKTRTLLTIKLRTKISQNEEKVLSVLEKGKLDLVKLIEECKKLKLGEEEVVKALVQLAEKGLVRVVVELS</sequence>
<dbReference type="GeneID" id="5562128"/>
<dbReference type="RefSeq" id="WP_011998117.1">
    <property type="nucleotide sequence ID" value="NC_009776.1"/>
</dbReference>
<dbReference type="InterPro" id="IPR027417">
    <property type="entry name" value="P-loop_NTPase"/>
</dbReference>
<evidence type="ECO:0000313" key="2">
    <source>
        <dbReference type="EMBL" id="ABU81265.1"/>
    </source>
</evidence>
<evidence type="ECO:0000256" key="1">
    <source>
        <dbReference type="SAM" id="Coils"/>
    </source>
</evidence>
<dbReference type="OrthoDB" id="15416at2157"/>
<dbReference type="Gene3D" id="3.40.50.300">
    <property type="entry name" value="P-loop containing nucleotide triphosphate hydrolases"/>
    <property type="match status" value="1"/>
</dbReference>
<accession>A8A8L3</accession>
<evidence type="ECO:0000313" key="3">
    <source>
        <dbReference type="Proteomes" id="UP000000262"/>
    </source>
</evidence>
<gene>
    <name evidence="2" type="ordered locus">Igni_0081</name>
</gene>
<dbReference type="Proteomes" id="UP000000262">
    <property type="component" value="Chromosome"/>
</dbReference>
<dbReference type="HOGENOM" id="CLU_249669_0_0_2"/>
<reference evidence="2 3" key="1">
    <citation type="journal article" date="2008" name="Genome Biol.">
        <title>A genomic analysis of the archaeal system Ignicoccus hospitalis-Nanoarchaeum equitans.</title>
        <authorList>
            <person name="Podar M."/>
            <person name="Anderson I."/>
            <person name="Makarova K.S."/>
            <person name="Elkins J.G."/>
            <person name="Ivanova N."/>
            <person name="Wall M.A."/>
            <person name="Lykidis A."/>
            <person name="Mavromatis K."/>
            <person name="Sun H."/>
            <person name="Hudson M.E."/>
            <person name="Chen W."/>
            <person name="Deciu C."/>
            <person name="Hutchison D."/>
            <person name="Eads J.R."/>
            <person name="Anderson A."/>
            <person name="Fernandes F."/>
            <person name="Szeto E."/>
            <person name="Lapidus A."/>
            <person name="Kyrpides N.C."/>
            <person name="Saier M.H.Jr."/>
            <person name="Richardson P.M."/>
            <person name="Rachel R."/>
            <person name="Huber H."/>
            <person name="Eisen J.A."/>
            <person name="Koonin E.V."/>
            <person name="Keller M."/>
            <person name="Stetter K.O."/>
        </authorList>
    </citation>
    <scope>NUCLEOTIDE SEQUENCE [LARGE SCALE GENOMIC DNA]</scope>
    <source>
        <strain evidence="3">KIN4/I / DSM 18386 / JCM 14125</strain>
    </source>
</reference>
<protein>
    <submittedName>
        <fullName evidence="2">Uncharacterized protein</fullName>
    </submittedName>
</protein>
<dbReference type="SUPFAM" id="SSF52540">
    <property type="entry name" value="P-loop containing nucleoside triphosphate hydrolases"/>
    <property type="match status" value="1"/>
</dbReference>
<dbReference type="KEGG" id="iho:Igni_0081"/>
<feature type="coiled-coil region" evidence="1">
    <location>
        <begin position="1227"/>
        <end position="1283"/>
    </location>
</feature>
<dbReference type="EMBL" id="CP000816">
    <property type="protein sequence ID" value="ABU81265.1"/>
    <property type="molecule type" value="Genomic_DNA"/>
</dbReference>
<dbReference type="STRING" id="453591.Igni_0081"/>
<proteinExistence type="predicted"/>
<dbReference type="eggNOG" id="arCOG11379">
    <property type="taxonomic scope" value="Archaea"/>
</dbReference>